<dbReference type="EMBL" id="GEZM01036942">
    <property type="protein sequence ID" value="JAV82327.1"/>
    <property type="molecule type" value="Transcribed_RNA"/>
</dbReference>
<organism evidence="1">
    <name type="scientific">Photinus pyralis</name>
    <name type="common">Common eastern firefly</name>
    <name type="synonym">Lampyris pyralis</name>
    <dbReference type="NCBI Taxonomy" id="7054"/>
    <lineage>
        <taxon>Eukaryota</taxon>
        <taxon>Metazoa</taxon>
        <taxon>Ecdysozoa</taxon>
        <taxon>Arthropoda</taxon>
        <taxon>Hexapoda</taxon>
        <taxon>Insecta</taxon>
        <taxon>Pterygota</taxon>
        <taxon>Neoptera</taxon>
        <taxon>Endopterygota</taxon>
        <taxon>Coleoptera</taxon>
        <taxon>Polyphaga</taxon>
        <taxon>Elateriformia</taxon>
        <taxon>Elateroidea</taxon>
        <taxon>Lampyridae</taxon>
        <taxon>Lampyrinae</taxon>
        <taxon>Photinus</taxon>
    </lineage>
</organism>
<gene>
    <name evidence="2" type="ORF">PPYR_00764</name>
</gene>
<reference evidence="2" key="3">
    <citation type="submission" date="2019-08" db="EMBL/GenBank/DDBJ databases">
        <authorList>
            <consortium name="Photinus pyralis genome working group"/>
            <person name="Fallon T.R."/>
            <person name="Sander Lower S.E."/>
            <person name="Weng J.-K."/>
        </authorList>
    </citation>
    <scope>NUCLEOTIDE SEQUENCE</scope>
    <source>
        <strain evidence="2">1611_PpyrPB1</strain>
        <tissue evidence="2">Whole body</tissue>
    </source>
</reference>
<keyword evidence="3" id="KW-1185">Reference proteome</keyword>
<evidence type="ECO:0000313" key="3">
    <source>
        <dbReference type="Proteomes" id="UP000327044"/>
    </source>
</evidence>
<sequence>MLKRRKGSVGKRQMYRRIANEFKVALLTDSTSVQQSLSKVQNKLNSSDCQRDQEHLSVTTDFDLSSSPIEHSSLMCELQENSDLGINSSNNIDFVTTNGLLDDQNTFQTQIIEDNMQSNNDNRDSCSMHSNVDSNNINSKLRLWATQHHITHSAINDLLKILAPHHSELPLCSKTLLATPLRTTTTRNFVNGEYCHLGLVEGLKKQIVKHNCHNLIPTSLALNFNIDGIPLFKSNRMQLWPILCSIFKFENDPFAVGIFAGSSKPTPIEEYLENFVSELKDLLERGFTFNKIHYTVTVRSIVCDAPARAFLKCIKSHSGYSSCDKCTVAGDYYNGRVILKELDCPKRTDESFCNKVDEDHHTGDSPLLKLNIGMVTAFPTDYMHCVCLGVVRKLLNTWISGDLRVRLSNRTVSELSQRLVSLAKCIPVEIKRKPRSLSELSYWKATEFRSFVLYIGPIVLKNKIDIAIYDHFLLLHCAMQILLCADYIKQFGLSFPRTFLYHFVKHCKRIYTLQFYIYNIHSLLHITDDAERFGDLNSISSFPYENYLGKLKALVRSANKPLQQIQRRLHEMFTIPSSLKKDIQCHMEHQLGPILNINFEKQYKKIQINDFTLSIKSHCSADSYFITKNGLVVEICNFLYNPNSNITILGKEYKCYQSFYSYPIDSKLLNIFEISDKSELMSTYSINDILGKCTLLISGSSQIALPLLHTL</sequence>
<dbReference type="PANTHER" id="PTHR33053:SF24">
    <property type="entry name" value="TRANSPOSASE DOMAIN-CONTAINING PROTEIN"/>
    <property type="match status" value="1"/>
</dbReference>
<reference evidence="1" key="1">
    <citation type="journal article" date="2016" name="Sci. Rep.">
        <title>Molecular characterization of firefly nuptial gifts: a multi-omics approach sheds light on postcopulatory sexual selection.</title>
        <authorList>
            <person name="Al-Wathiqui N."/>
            <person name="Fallon T.R."/>
            <person name="South A."/>
            <person name="Weng J.K."/>
            <person name="Lewis S.M."/>
        </authorList>
    </citation>
    <scope>NUCLEOTIDE SEQUENCE</scope>
</reference>
<evidence type="ECO:0008006" key="4">
    <source>
        <dbReference type="Google" id="ProtNLM"/>
    </source>
</evidence>
<dbReference type="InParanoid" id="A0A1Y1MGA7"/>
<evidence type="ECO:0000313" key="1">
    <source>
        <dbReference type="EMBL" id="JAV82327.1"/>
    </source>
</evidence>
<evidence type="ECO:0000313" key="2">
    <source>
        <dbReference type="EMBL" id="KAB0803794.1"/>
    </source>
</evidence>
<dbReference type="EMBL" id="GEZM01036943">
    <property type="protein sequence ID" value="JAV82326.1"/>
    <property type="molecule type" value="Transcribed_RNA"/>
</dbReference>
<dbReference type="Proteomes" id="UP000327044">
    <property type="component" value="Unassembled WGS sequence"/>
</dbReference>
<dbReference type="OrthoDB" id="10053513at2759"/>
<dbReference type="PANTHER" id="PTHR33053">
    <property type="entry name" value="PROTEIN, PUTATIVE-RELATED"/>
    <property type="match status" value="1"/>
</dbReference>
<accession>A0A1Y1MGA7</accession>
<name>A0A1Y1MGA7_PHOPY</name>
<dbReference type="AlphaFoldDB" id="A0A1Y1MGA7"/>
<reference evidence="2 3" key="2">
    <citation type="journal article" date="2018" name="Elife">
        <title>Firefly genomes illuminate parallel origins of bioluminescence in beetles.</title>
        <authorList>
            <person name="Fallon T.R."/>
            <person name="Lower S.E."/>
            <person name="Chang C.H."/>
            <person name="Bessho-Uehara M."/>
            <person name="Martin G.J."/>
            <person name="Bewick A.J."/>
            <person name="Behringer M."/>
            <person name="Debat H.J."/>
            <person name="Wong I."/>
            <person name="Day J.C."/>
            <person name="Suvorov A."/>
            <person name="Silva C.J."/>
            <person name="Stanger-Hall K.F."/>
            <person name="Hall D.W."/>
            <person name="Schmitz R.J."/>
            <person name="Nelson D.R."/>
            <person name="Lewis S.M."/>
            <person name="Shigenobu S."/>
            <person name="Bybee S.M."/>
            <person name="Larracuente A.M."/>
            <person name="Oba Y."/>
            <person name="Weng J.K."/>
        </authorList>
    </citation>
    <scope>NUCLEOTIDE SEQUENCE [LARGE SCALE GENOMIC DNA]</scope>
    <source>
        <strain evidence="2">1611_PpyrPB1</strain>
        <tissue evidence="2">Whole body</tissue>
    </source>
</reference>
<dbReference type="EMBL" id="VVIM01000001">
    <property type="protein sequence ID" value="KAB0803794.1"/>
    <property type="molecule type" value="Genomic_DNA"/>
</dbReference>
<proteinExistence type="predicted"/>
<protein>
    <recommendedName>
        <fullName evidence="4">Transposase domain-containing protein</fullName>
    </recommendedName>
</protein>